<evidence type="ECO:0000256" key="8">
    <source>
        <dbReference type="ARBA" id="ARBA00023277"/>
    </source>
</evidence>
<evidence type="ECO:0000256" key="5">
    <source>
        <dbReference type="ARBA" id="ARBA00022723"/>
    </source>
</evidence>
<dbReference type="SMART" id="SM01007">
    <property type="entry name" value="Aldolase_II"/>
    <property type="match status" value="1"/>
</dbReference>
<dbReference type="InterPro" id="IPR001303">
    <property type="entry name" value="Aldolase_II/adducin_N"/>
</dbReference>
<dbReference type="InterPro" id="IPR036409">
    <property type="entry name" value="Aldolase_II/adducin_N_sf"/>
</dbReference>
<gene>
    <name evidence="10" type="primary">araD</name>
    <name evidence="10" type="ORF">AW736_15500</name>
</gene>
<keyword evidence="5" id="KW-0479">Metal-binding</keyword>
<dbReference type="PANTHER" id="PTHR22789:SF8">
    <property type="entry name" value="L-RIBULOSE-5-PHOSPHATE 4-EPIMERASE SGBE"/>
    <property type="match status" value="1"/>
</dbReference>
<dbReference type="AlphaFoldDB" id="A0A178II97"/>
<dbReference type="GO" id="GO:0008742">
    <property type="term" value="F:L-ribulose-phosphate 4-epimerase activity"/>
    <property type="evidence" value="ECO:0007669"/>
    <property type="project" value="UniProtKB-EC"/>
</dbReference>
<dbReference type="GO" id="GO:0005829">
    <property type="term" value="C:cytosol"/>
    <property type="evidence" value="ECO:0007669"/>
    <property type="project" value="TreeGrafter"/>
</dbReference>
<dbReference type="PANTHER" id="PTHR22789">
    <property type="entry name" value="FUCULOSE PHOSPHATE ALDOLASE"/>
    <property type="match status" value="1"/>
</dbReference>
<comment type="similarity">
    <text evidence="3">Belongs to the aldolase class II family. AraD/FucA subfamily.</text>
</comment>
<dbReference type="Proteomes" id="UP000078486">
    <property type="component" value="Unassembled WGS sequence"/>
</dbReference>
<dbReference type="NCBIfam" id="NF006047">
    <property type="entry name" value="PRK08193.1"/>
    <property type="match status" value="1"/>
</dbReference>
<sequence length="237" mass="25813">MPADYTELKREACEANLALPRHGLINLTFGNASAIDRARGVFAIKPSGVDYAALKPADMVLIDLEGRPVEPANKLRPSSDTPTHRRLFLAFPEIGGVVHTHSSHATAFAQAGREIPIFGTTHADYFFGDIPVTRKLTDAEIGGGAYEWETGNVIVEHFGRRKKSPLDYPAILVNRHAPFTWGPTVAKAVEVAVAVECIARMALMSLQLDPSLAPIEPALLNKHFKRKHGPGAYYGQP</sequence>
<proteinExistence type="inferred from homology"/>
<evidence type="ECO:0000256" key="2">
    <source>
        <dbReference type="ARBA" id="ARBA00001947"/>
    </source>
</evidence>
<dbReference type="RefSeq" id="WP_068771223.1">
    <property type="nucleotide sequence ID" value="NZ_CP109796.1"/>
</dbReference>
<dbReference type="Pfam" id="PF00596">
    <property type="entry name" value="Aldolase_II"/>
    <property type="match status" value="1"/>
</dbReference>
<comment type="cofactor">
    <cofactor evidence="2">
        <name>Zn(2+)</name>
        <dbReference type="ChEBI" id="CHEBI:29105"/>
    </cofactor>
</comment>
<feature type="domain" description="Class II aldolase/adducin N-terminal" evidence="9">
    <location>
        <begin position="10"/>
        <end position="203"/>
    </location>
</feature>
<comment type="caution">
    <text evidence="10">The sequence shown here is derived from an EMBL/GenBank/DDBJ whole genome shotgun (WGS) entry which is preliminary data.</text>
</comment>
<evidence type="ECO:0000256" key="4">
    <source>
        <dbReference type="ARBA" id="ARBA00013186"/>
    </source>
</evidence>
<name>A0A178II97_9BACT</name>
<keyword evidence="8" id="KW-0119">Carbohydrate metabolism</keyword>
<dbReference type="EMBL" id="LRRQ01000118">
    <property type="protein sequence ID" value="OAM88915.1"/>
    <property type="molecule type" value="Genomic_DNA"/>
</dbReference>
<evidence type="ECO:0000256" key="7">
    <source>
        <dbReference type="ARBA" id="ARBA00023235"/>
    </source>
</evidence>
<accession>A0A178II97</accession>
<dbReference type="FunFam" id="3.40.225.10:FF:000001">
    <property type="entry name" value="L-ribulose-5-phosphate 4-epimerase UlaF"/>
    <property type="match status" value="1"/>
</dbReference>
<dbReference type="GO" id="GO:0016832">
    <property type="term" value="F:aldehyde-lyase activity"/>
    <property type="evidence" value="ECO:0007669"/>
    <property type="project" value="TreeGrafter"/>
</dbReference>
<protein>
    <recommendedName>
        <fullName evidence="4">L-ribulose-5-phosphate 4-epimerase</fullName>
        <ecNumber evidence="4">5.1.3.4</ecNumber>
    </recommendedName>
</protein>
<evidence type="ECO:0000256" key="6">
    <source>
        <dbReference type="ARBA" id="ARBA00022833"/>
    </source>
</evidence>
<organism evidence="10 11">
    <name type="scientific">Termitidicoccus mucosus</name>
    <dbReference type="NCBI Taxonomy" id="1184151"/>
    <lineage>
        <taxon>Bacteria</taxon>
        <taxon>Pseudomonadati</taxon>
        <taxon>Verrucomicrobiota</taxon>
        <taxon>Opitutia</taxon>
        <taxon>Opitutales</taxon>
        <taxon>Opitutaceae</taxon>
        <taxon>Termitidicoccus</taxon>
    </lineage>
</organism>
<dbReference type="Gene3D" id="3.40.225.10">
    <property type="entry name" value="Class II aldolase/adducin N-terminal domain"/>
    <property type="match status" value="1"/>
</dbReference>
<evidence type="ECO:0000256" key="1">
    <source>
        <dbReference type="ARBA" id="ARBA00001726"/>
    </source>
</evidence>
<evidence type="ECO:0000313" key="11">
    <source>
        <dbReference type="Proteomes" id="UP000078486"/>
    </source>
</evidence>
<evidence type="ECO:0000313" key="10">
    <source>
        <dbReference type="EMBL" id="OAM88915.1"/>
    </source>
</evidence>
<dbReference type="OrthoDB" id="9786287at2"/>
<reference evidence="10 11" key="1">
    <citation type="submission" date="2016-01" db="EMBL/GenBank/DDBJ databases">
        <title>High potential of lignocellulose degradation of a new Verrucomicrobia species.</title>
        <authorList>
            <person name="Wang Y."/>
            <person name="Shi Y."/>
            <person name="Qiu Z."/>
            <person name="Liu S."/>
            <person name="Yang H."/>
        </authorList>
    </citation>
    <scope>NUCLEOTIDE SEQUENCE [LARGE SCALE GENOMIC DNA]</scope>
    <source>
        <strain evidence="10 11">TSB47</strain>
    </source>
</reference>
<dbReference type="EC" id="5.1.3.4" evidence="4"/>
<dbReference type="InterPro" id="IPR050197">
    <property type="entry name" value="Aldolase_class_II_sugar_metab"/>
</dbReference>
<keyword evidence="6" id="KW-0862">Zinc</keyword>
<dbReference type="GO" id="GO:0019323">
    <property type="term" value="P:pentose catabolic process"/>
    <property type="evidence" value="ECO:0007669"/>
    <property type="project" value="TreeGrafter"/>
</dbReference>
<dbReference type="STRING" id="1184151.AW736_15500"/>
<dbReference type="SUPFAM" id="SSF53639">
    <property type="entry name" value="AraD/HMP-PK domain-like"/>
    <property type="match status" value="1"/>
</dbReference>
<evidence type="ECO:0000256" key="3">
    <source>
        <dbReference type="ARBA" id="ARBA00010037"/>
    </source>
</evidence>
<dbReference type="GO" id="GO:0046872">
    <property type="term" value="F:metal ion binding"/>
    <property type="evidence" value="ECO:0007669"/>
    <property type="project" value="UniProtKB-KW"/>
</dbReference>
<keyword evidence="7" id="KW-0413">Isomerase</keyword>
<evidence type="ECO:0000259" key="9">
    <source>
        <dbReference type="SMART" id="SM01007"/>
    </source>
</evidence>
<keyword evidence="11" id="KW-1185">Reference proteome</keyword>
<comment type="catalytic activity">
    <reaction evidence="1">
        <text>L-ribulose 5-phosphate = D-xylulose 5-phosphate</text>
        <dbReference type="Rhea" id="RHEA:22368"/>
        <dbReference type="ChEBI" id="CHEBI:57737"/>
        <dbReference type="ChEBI" id="CHEBI:58226"/>
        <dbReference type="EC" id="5.1.3.4"/>
    </reaction>
</comment>